<proteinExistence type="predicted"/>
<dbReference type="HOGENOM" id="CLU_2496209_0_0_0"/>
<organism evidence="2 3">
    <name type="scientific">Singulisphaera acidiphila (strain ATCC BAA-1392 / DSM 18658 / VKM B-2454 / MOB10)</name>
    <dbReference type="NCBI Taxonomy" id="886293"/>
    <lineage>
        <taxon>Bacteria</taxon>
        <taxon>Pseudomonadati</taxon>
        <taxon>Planctomycetota</taxon>
        <taxon>Planctomycetia</taxon>
        <taxon>Isosphaerales</taxon>
        <taxon>Isosphaeraceae</taxon>
        <taxon>Singulisphaera</taxon>
    </lineage>
</organism>
<evidence type="ECO:0000313" key="2">
    <source>
        <dbReference type="EMBL" id="AGA29194.1"/>
    </source>
</evidence>
<evidence type="ECO:0000313" key="3">
    <source>
        <dbReference type="Proteomes" id="UP000010798"/>
    </source>
</evidence>
<keyword evidence="3" id="KW-1185">Reference proteome</keyword>
<dbReference type="EMBL" id="CP003364">
    <property type="protein sequence ID" value="AGA29194.1"/>
    <property type="molecule type" value="Genomic_DNA"/>
</dbReference>
<protein>
    <submittedName>
        <fullName evidence="2">Uncharacterized protein</fullName>
    </submittedName>
</protein>
<dbReference type="AlphaFoldDB" id="L0DIH4"/>
<sequence>MVSRGLFPFVVADYLILPMQTNSVPEIEQSDLKAARDFLTSLRDEGRHVPPAHTPSTSNHNAARGTVTVRNGITRARTRSAAKTSA</sequence>
<accession>L0DIH4</accession>
<reference evidence="2 3" key="1">
    <citation type="submission" date="2012-02" db="EMBL/GenBank/DDBJ databases">
        <title>Complete sequence of chromosome of Singulisphaera acidiphila DSM 18658.</title>
        <authorList>
            <consortium name="US DOE Joint Genome Institute (JGI-PGF)"/>
            <person name="Lucas S."/>
            <person name="Copeland A."/>
            <person name="Lapidus A."/>
            <person name="Glavina del Rio T."/>
            <person name="Dalin E."/>
            <person name="Tice H."/>
            <person name="Bruce D."/>
            <person name="Goodwin L."/>
            <person name="Pitluck S."/>
            <person name="Peters L."/>
            <person name="Ovchinnikova G."/>
            <person name="Chertkov O."/>
            <person name="Kyrpides N."/>
            <person name="Mavromatis K."/>
            <person name="Ivanova N."/>
            <person name="Brettin T."/>
            <person name="Detter J.C."/>
            <person name="Han C."/>
            <person name="Larimer F."/>
            <person name="Land M."/>
            <person name="Hauser L."/>
            <person name="Markowitz V."/>
            <person name="Cheng J.-F."/>
            <person name="Hugenholtz P."/>
            <person name="Woyke T."/>
            <person name="Wu D."/>
            <person name="Tindall B."/>
            <person name="Pomrenke H."/>
            <person name="Brambilla E."/>
            <person name="Klenk H.-P."/>
            <person name="Eisen J.A."/>
        </authorList>
    </citation>
    <scope>NUCLEOTIDE SEQUENCE [LARGE SCALE GENOMIC DNA]</scope>
    <source>
        <strain evidence="3">ATCC BAA-1392 / DSM 18658 / VKM B-2454 / MOB10</strain>
    </source>
</reference>
<feature type="region of interest" description="Disordered" evidence="1">
    <location>
        <begin position="45"/>
        <end position="86"/>
    </location>
</feature>
<dbReference type="Proteomes" id="UP000010798">
    <property type="component" value="Chromosome"/>
</dbReference>
<dbReference type="KEGG" id="saci:Sinac_5040"/>
<gene>
    <name evidence="2" type="ordered locus">Sinac_5040</name>
</gene>
<name>L0DIH4_SINAD</name>
<evidence type="ECO:0000256" key="1">
    <source>
        <dbReference type="SAM" id="MobiDB-lite"/>
    </source>
</evidence>